<feature type="transmembrane region" description="Helical" evidence="1">
    <location>
        <begin position="29"/>
        <end position="52"/>
    </location>
</feature>
<evidence type="ECO:0000256" key="1">
    <source>
        <dbReference type="SAM" id="Phobius"/>
    </source>
</evidence>
<name>A0A223HBN5_9CLOS</name>
<keyword evidence="1" id="KW-1133">Transmembrane helix</keyword>
<keyword evidence="1" id="KW-0812">Transmembrane</keyword>
<protein>
    <submittedName>
        <fullName evidence="2">p8</fullName>
    </submittedName>
</protein>
<keyword evidence="1" id="KW-0472">Membrane</keyword>
<organism evidence="2">
    <name type="scientific">Lettuce chlorosis virus</name>
    <dbReference type="NCBI Taxonomy" id="642478"/>
    <lineage>
        <taxon>Viruses</taxon>
        <taxon>Riboviria</taxon>
        <taxon>Orthornavirae</taxon>
        <taxon>Kitrinoviricota</taxon>
        <taxon>Alsuviricetes</taxon>
        <taxon>Martellivirales</taxon>
        <taxon>Closteroviridae</taxon>
        <taxon>Crinivirus</taxon>
        <taxon>Crinivirus lactucachlorosi</taxon>
    </lineage>
</organism>
<accession>A0A223HBN5</accession>
<evidence type="ECO:0000313" key="2">
    <source>
        <dbReference type="EMBL" id="AST35786.1"/>
    </source>
</evidence>
<dbReference type="EMBL" id="KX685958">
    <property type="protein sequence ID" value="AST35786.1"/>
    <property type="molecule type" value="Genomic_RNA"/>
</dbReference>
<sequence length="66" mass="7808">MIYTYPAYCDKESQAYSRSLCGFYKAFEWFGIVLILFIILSFVCYVIALCILRLRNSARRRDIPII</sequence>
<proteinExistence type="predicted"/>
<reference evidence="2" key="1">
    <citation type="submission" date="2016-08" db="EMBL/GenBank/DDBJ databases">
        <authorList>
            <person name="Seilhamer J.J."/>
        </authorList>
    </citation>
    <scope>NUCLEOTIDE SEQUENCE</scope>
    <source>
        <strain evidence="2">LCV-NJ</strain>
    </source>
</reference>